<evidence type="ECO:0000256" key="8">
    <source>
        <dbReference type="PIRSR" id="PIRSR600183-50"/>
    </source>
</evidence>
<comment type="pathway">
    <text evidence="5">Amine and polyamine biosynthesis; putrescine biosynthesis via L-ornithine pathway; putrescine from L-ornithine: step 1/1.</text>
</comment>
<dbReference type="OrthoDB" id="9802147at2"/>
<comment type="catalytic activity">
    <reaction evidence="7">
        <text>L-ornithine + H(+) = putrescine + CO2</text>
        <dbReference type="Rhea" id="RHEA:22964"/>
        <dbReference type="ChEBI" id="CHEBI:15378"/>
        <dbReference type="ChEBI" id="CHEBI:16526"/>
        <dbReference type="ChEBI" id="CHEBI:46911"/>
        <dbReference type="ChEBI" id="CHEBI:326268"/>
        <dbReference type="EC" id="4.1.1.17"/>
    </reaction>
</comment>
<dbReference type="InterPro" id="IPR029066">
    <property type="entry name" value="PLP-binding_barrel"/>
</dbReference>
<keyword evidence="11" id="KW-1185">Reference proteome</keyword>
<evidence type="ECO:0000256" key="4">
    <source>
        <dbReference type="ARBA" id="ARBA00023239"/>
    </source>
</evidence>
<evidence type="ECO:0000313" key="11">
    <source>
        <dbReference type="Proteomes" id="UP000019184"/>
    </source>
</evidence>
<dbReference type="FunFam" id="3.20.20.10:FF:000008">
    <property type="entry name" value="Ornithine decarboxylase"/>
    <property type="match status" value="1"/>
</dbReference>
<dbReference type="GO" id="GO:0005737">
    <property type="term" value="C:cytoplasm"/>
    <property type="evidence" value="ECO:0007669"/>
    <property type="project" value="TreeGrafter"/>
</dbReference>
<sequence length="384" mass="43438">MSRDYYSPDEWEKIIAFSKTRETPFLVVLLDRIQQKFKSFHTNFPHAKIYYAVKSNPDTEVLSLLRDLGSYFDIASIYELDRVLHLGVSPDRVSFGNTIKKARHVREAYDKGVRLFTSDSEADIRNLAKEAPGSRIFFRVLMDSITSDADWPLSRKFGCQPRMLTELVSLAADLGLDPYGISFHVGSQQREISAWDAAIANVHSLFEWMKGERIHLRAMNMGGGFPADYLAKTNPLSVYAEEINRYIGSYFGDAIPEIYLEPGRGLVGEAGVLVSETILISKKSKSDLKRWVYTDVGIFNGLMETLGEAIKYPVYTEKNGTTGDVILAGPTCDSMDIMYEHFKYQLPLSLEIGDRIYWLSTGAYTASYSSVEFNGFPPLKTYYL</sequence>
<dbReference type="PROSITE" id="PS00878">
    <property type="entry name" value="ODR_DC_2_1"/>
    <property type="match status" value="1"/>
</dbReference>
<dbReference type="PRINTS" id="PR01182">
    <property type="entry name" value="ORNDCRBXLASE"/>
</dbReference>
<evidence type="ECO:0000259" key="9">
    <source>
        <dbReference type="Pfam" id="PF02784"/>
    </source>
</evidence>
<evidence type="ECO:0000256" key="7">
    <source>
        <dbReference type="ARBA" id="ARBA00049127"/>
    </source>
</evidence>
<evidence type="ECO:0000256" key="2">
    <source>
        <dbReference type="ARBA" id="ARBA00008872"/>
    </source>
</evidence>
<gene>
    <name evidence="10" type="ORF">BN874_560010</name>
</gene>
<dbReference type="InterPro" id="IPR022657">
    <property type="entry name" value="De-COase2_CS"/>
</dbReference>
<comment type="similarity">
    <text evidence="2">Belongs to the Orn/Lys/Arg decarboxylase class-II family.</text>
</comment>
<evidence type="ECO:0000313" key="10">
    <source>
        <dbReference type="EMBL" id="CDH46694.1"/>
    </source>
</evidence>
<dbReference type="InterPro" id="IPR002433">
    <property type="entry name" value="Orn_de-COase"/>
</dbReference>
<dbReference type="InterPro" id="IPR009006">
    <property type="entry name" value="Ala_racemase/Decarboxylase_C"/>
</dbReference>
<dbReference type="PANTHER" id="PTHR11482:SF6">
    <property type="entry name" value="ORNITHINE DECARBOXYLASE 1-RELATED"/>
    <property type="match status" value="1"/>
</dbReference>
<dbReference type="GO" id="GO:0004586">
    <property type="term" value="F:ornithine decarboxylase activity"/>
    <property type="evidence" value="ECO:0007669"/>
    <property type="project" value="UniProtKB-EC"/>
</dbReference>
<reference evidence="10 11" key="1">
    <citation type="journal article" date="2014" name="ISME J.">
        <title>Candidatus Competibacter-lineage genomes retrieved from metagenomes reveal functional metabolic diversity.</title>
        <authorList>
            <person name="McIlroy S.J."/>
            <person name="Albertsen M."/>
            <person name="Andresen E.K."/>
            <person name="Saunders A.M."/>
            <person name="Kristiansen R."/>
            <person name="Stokholm-Bjerregaard M."/>
            <person name="Nielsen K.L."/>
            <person name="Nielsen P.H."/>
        </authorList>
    </citation>
    <scope>NUCLEOTIDE SEQUENCE [LARGE SCALE GENOMIC DNA]</scope>
    <source>
        <strain evidence="10 11">Run_B_J11</strain>
    </source>
</reference>
<dbReference type="AlphaFoldDB" id="A0A7U7GEL2"/>
<accession>A0A7U7GEL2</accession>
<protein>
    <recommendedName>
        <fullName evidence="6">ornithine decarboxylase</fullName>
        <ecNumber evidence="6">4.1.1.17</ecNumber>
    </recommendedName>
</protein>
<dbReference type="Gene3D" id="3.20.20.10">
    <property type="entry name" value="Alanine racemase"/>
    <property type="match status" value="1"/>
</dbReference>
<dbReference type="PROSITE" id="PS00879">
    <property type="entry name" value="ODR_DC_2_2"/>
    <property type="match status" value="1"/>
</dbReference>
<evidence type="ECO:0000256" key="1">
    <source>
        <dbReference type="ARBA" id="ARBA00001933"/>
    </source>
</evidence>
<dbReference type="InterPro" id="IPR000183">
    <property type="entry name" value="Orn/DAP/Arg_de-COase"/>
</dbReference>
<dbReference type="SUPFAM" id="SSF50621">
    <property type="entry name" value="Alanine racemase C-terminal domain-like"/>
    <property type="match status" value="1"/>
</dbReference>
<dbReference type="Pfam" id="PF02784">
    <property type="entry name" value="Orn_Arg_deC_N"/>
    <property type="match status" value="1"/>
</dbReference>
<dbReference type="Gene3D" id="2.40.37.10">
    <property type="entry name" value="Lyase, Ornithine Decarboxylase, Chain A, domain 1"/>
    <property type="match status" value="1"/>
</dbReference>
<dbReference type="Proteomes" id="UP000019184">
    <property type="component" value="Unassembled WGS sequence"/>
</dbReference>
<dbReference type="PANTHER" id="PTHR11482">
    <property type="entry name" value="ARGININE/DIAMINOPIMELATE/ORNITHINE DECARBOXYLASE"/>
    <property type="match status" value="1"/>
</dbReference>
<dbReference type="PRINTS" id="PR01179">
    <property type="entry name" value="ODADCRBXLASE"/>
</dbReference>
<dbReference type="EMBL" id="CBTK010000272">
    <property type="protein sequence ID" value="CDH46694.1"/>
    <property type="molecule type" value="Genomic_DNA"/>
</dbReference>
<dbReference type="GO" id="GO:0033387">
    <property type="term" value="P:putrescine biosynthetic process from arginine, via ornithine"/>
    <property type="evidence" value="ECO:0007669"/>
    <property type="project" value="TreeGrafter"/>
</dbReference>
<dbReference type="InterPro" id="IPR022653">
    <property type="entry name" value="De-COase2_pyr-phos_BS"/>
</dbReference>
<keyword evidence="4" id="KW-0456">Lyase</keyword>
<comment type="cofactor">
    <cofactor evidence="1 8">
        <name>pyridoxal 5'-phosphate</name>
        <dbReference type="ChEBI" id="CHEBI:597326"/>
    </cofactor>
</comment>
<comment type="caution">
    <text evidence="10">The sequence shown here is derived from an EMBL/GenBank/DDBJ whole genome shotgun (WGS) entry which is preliminary data.</text>
</comment>
<feature type="domain" description="Orn/DAP/Arg decarboxylase 2 N-terminal" evidence="9">
    <location>
        <begin position="30"/>
        <end position="267"/>
    </location>
</feature>
<dbReference type="SUPFAM" id="SSF51419">
    <property type="entry name" value="PLP-binding barrel"/>
    <property type="match status" value="1"/>
</dbReference>
<keyword evidence="3 8" id="KW-0663">Pyridoxal phosphate</keyword>
<evidence type="ECO:0000256" key="3">
    <source>
        <dbReference type="ARBA" id="ARBA00022898"/>
    </source>
</evidence>
<proteinExistence type="inferred from homology"/>
<feature type="active site" description="Proton donor" evidence="8">
    <location>
        <position position="332"/>
    </location>
</feature>
<feature type="modified residue" description="N6-(pyridoxal phosphate)lysine" evidence="8">
    <location>
        <position position="54"/>
    </location>
</feature>
<name>A0A7U7GEL2_9GAMM</name>
<evidence type="ECO:0000256" key="6">
    <source>
        <dbReference type="ARBA" id="ARBA00034138"/>
    </source>
</evidence>
<organism evidence="10 11">
    <name type="scientific">Candidatus Contendobacter odensis Run_B_J11</name>
    <dbReference type="NCBI Taxonomy" id="1400861"/>
    <lineage>
        <taxon>Bacteria</taxon>
        <taxon>Pseudomonadati</taxon>
        <taxon>Pseudomonadota</taxon>
        <taxon>Gammaproteobacteria</taxon>
        <taxon>Candidatus Competibacteraceae</taxon>
        <taxon>Candidatus Contendibacter</taxon>
    </lineage>
</organism>
<dbReference type="InterPro" id="IPR022644">
    <property type="entry name" value="De-COase2_N"/>
</dbReference>
<dbReference type="CDD" id="cd00622">
    <property type="entry name" value="PLPDE_III_ODC"/>
    <property type="match status" value="1"/>
</dbReference>
<dbReference type="EC" id="4.1.1.17" evidence="6"/>
<evidence type="ECO:0000256" key="5">
    <source>
        <dbReference type="ARBA" id="ARBA00034115"/>
    </source>
</evidence>
<dbReference type="FunFam" id="2.40.37.10:FF:000004">
    <property type="entry name" value="Ornithine decarboxylase"/>
    <property type="match status" value="1"/>
</dbReference>